<sequence length="517" mass="57657">MAKHNPHPKEPSPNKNPIISLDPSTPLHPVPLIADILRTRYCVPGSIFLVESIESNISIPEVDSDDASSDDDDGIPPTGGGMGMLVGERERRRQRRRHRKYRARPERTVRLILGDRELCMQAFVKGEIHGFVDGGNVYEGCYVRVDKFWVGAVEVDDEGGVNEEYLGILVREKEEEEKNKTVGDPGIAQKTDAAGEADTADITIVGGDMLDPPDEAEEYENDEIIDQLMAVDESDLLELAKDIQAESEEPKSEKTAPEEDFGSMEYISDSDSAFEKLAISAERATQRRADLAARDPREDLQAAIIEQNKQDHKSHAQVHPPHQETPQPPQKQQPQHPAQPPRRPHPPVTKPRPWLPTTAANPVKLTLLSQIAHLPYRQNWMVNVLAVLFHLGPVEPSHIGPSFRQRTARIADFSTPPPANDNTSTTAASTALPKGMLLTVYLDPDEFTPREGTVVLLLGVKNHYFEGASLRKYVSDGLEGGEKWWVGEPGRLKWCREGVQRLERWWRMVEAGSAVRA</sequence>
<reference evidence="2" key="2">
    <citation type="submission" date="2023-05" db="EMBL/GenBank/DDBJ databases">
        <authorList>
            <consortium name="Lawrence Berkeley National Laboratory"/>
            <person name="Steindorff A."/>
            <person name="Hensen N."/>
            <person name="Bonometti L."/>
            <person name="Westerberg I."/>
            <person name="Brannstrom I.O."/>
            <person name="Guillou S."/>
            <person name="Cros-Aarteil S."/>
            <person name="Calhoun S."/>
            <person name="Haridas S."/>
            <person name="Kuo A."/>
            <person name="Mondo S."/>
            <person name="Pangilinan J."/>
            <person name="Riley R."/>
            <person name="Labutti K."/>
            <person name="Andreopoulos B."/>
            <person name="Lipzen A."/>
            <person name="Chen C."/>
            <person name="Yanf M."/>
            <person name="Daum C."/>
            <person name="Ng V."/>
            <person name="Clum A."/>
            <person name="Ohm R."/>
            <person name="Martin F."/>
            <person name="Silar P."/>
            <person name="Natvig D."/>
            <person name="Lalanne C."/>
            <person name="Gautier V."/>
            <person name="Ament-Velasquez S.L."/>
            <person name="Kruys A."/>
            <person name="Hutchinson M.I."/>
            <person name="Powell A.J."/>
            <person name="Barry K."/>
            <person name="Miller A.N."/>
            <person name="Grigoriev I.V."/>
            <person name="Debuchy R."/>
            <person name="Gladieux P."/>
            <person name="Thoren M.H."/>
            <person name="Johannesson H."/>
        </authorList>
    </citation>
    <scope>NUCLEOTIDE SEQUENCE</scope>
    <source>
        <strain evidence="2">CBS 141.50</strain>
    </source>
</reference>
<feature type="compositionally biased region" description="Basic residues" evidence="1">
    <location>
        <begin position="92"/>
        <end position="101"/>
    </location>
</feature>
<comment type="caution">
    <text evidence="2">The sequence shown here is derived from an EMBL/GenBank/DDBJ whole genome shotgun (WGS) entry which is preliminary data.</text>
</comment>
<dbReference type="AlphaFoldDB" id="A0AAN6V0C2"/>
<keyword evidence="3" id="KW-1185">Reference proteome</keyword>
<evidence type="ECO:0000313" key="3">
    <source>
        <dbReference type="Proteomes" id="UP001302676"/>
    </source>
</evidence>
<feature type="compositionally biased region" description="Acidic residues" evidence="1">
    <location>
        <begin position="62"/>
        <end position="74"/>
    </location>
</feature>
<dbReference type="Proteomes" id="UP001302676">
    <property type="component" value="Unassembled WGS sequence"/>
</dbReference>
<accession>A0AAN6V0C2</accession>
<dbReference type="EMBL" id="MU853616">
    <property type="protein sequence ID" value="KAK4141181.1"/>
    <property type="molecule type" value="Genomic_DNA"/>
</dbReference>
<evidence type="ECO:0000313" key="2">
    <source>
        <dbReference type="EMBL" id="KAK4141181.1"/>
    </source>
</evidence>
<evidence type="ECO:0000256" key="1">
    <source>
        <dbReference type="SAM" id="MobiDB-lite"/>
    </source>
</evidence>
<proteinExistence type="predicted"/>
<dbReference type="RefSeq" id="XP_062634552.1">
    <property type="nucleotide sequence ID" value="XM_062778030.1"/>
</dbReference>
<organism evidence="2 3">
    <name type="scientific">Dichotomopilus funicola</name>
    <dbReference type="NCBI Taxonomy" id="1934379"/>
    <lineage>
        <taxon>Eukaryota</taxon>
        <taxon>Fungi</taxon>
        <taxon>Dikarya</taxon>
        <taxon>Ascomycota</taxon>
        <taxon>Pezizomycotina</taxon>
        <taxon>Sordariomycetes</taxon>
        <taxon>Sordariomycetidae</taxon>
        <taxon>Sordariales</taxon>
        <taxon>Chaetomiaceae</taxon>
        <taxon>Dichotomopilus</taxon>
    </lineage>
</organism>
<reference evidence="2" key="1">
    <citation type="journal article" date="2023" name="Mol. Phylogenet. Evol.">
        <title>Genome-scale phylogeny and comparative genomics of the fungal order Sordariales.</title>
        <authorList>
            <person name="Hensen N."/>
            <person name="Bonometti L."/>
            <person name="Westerberg I."/>
            <person name="Brannstrom I.O."/>
            <person name="Guillou S."/>
            <person name="Cros-Aarteil S."/>
            <person name="Calhoun S."/>
            <person name="Haridas S."/>
            <person name="Kuo A."/>
            <person name="Mondo S."/>
            <person name="Pangilinan J."/>
            <person name="Riley R."/>
            <person name="LaButti K."/>
            <person name="Andreopoulos B."/>
            <person name="Lipzen A."/>
            <person name="Chen C."/>
            <person name="Yan M."/>
            <person name="Daum C."/>
            <person name="Ng V."/>
            <person name="Clum A."/>
            <person name="Steindorff A."/>
            <person name="Ohm R.A."/>
            <person name="Martin F."/>
            <person name="Silar P."/>
            <person name="Natvig D.O."/>
            <person name="Lalanne C."/>
            <person name="Gautier V."/>
            <person name="Ament-Velasquez S.L."/>
            <person name="Kruys A."/>
            <person name="Hutchinson M.I."/>
            <person name="Powell A.J."/>
            <person name="Barry K."/>
            <person name="Miller A.N."/>
            <person name="Grigoriev I.V."/>
            <person name="Debuchy R."/>
            <person name="Gladieux P."/>
            <person name="Hiltunen Thoren M."/>
            <person name="Johannesson H."/>
        </authorList>
    </citation>
    <scope>NUCLEOTIDE SEQUENCE</scope>
    <source>
        <strain evidence="2">CBS 141.50</strain>
    </source>
</reference>
<gene>
    <name evidence="2" type="ORF">C8A04DRAFT_14274</name>
</gene>
<feature type="region of interest" description="Disordered" evidence="1">
    <location>
        <begin position="1"/>
        <end position="22"/>
    </location>
</feature>
<protein>
    <submittedName>
        <fullName evidence="2">Uncharacterized protein</fullName>
    </submittedName>
</protein>
<feature type="region of interest" description="Disordered" evidence="1">
    <location>
        <begin position="60"/>
        <end position="101"/>
    </location>
</feature>
<dbReference type="GeneID" id="87814643"/>
<feature type="region of interest" description="Disordered" evidence="1">
    <location>
        <begin position="308"/>
        <end position="357"/>
    </location>
</feature>
<feature type="compositionally biased region" description="Pro residues" evidence="1">
    <location>
        <begin position="326"/>
        <end position="354"/>
    </location>
</feature>
<name>A0AAN6V0C2_9PEZI</name>